<dbReference type="Pfam" id="PF00578">
    <property type="entry name" value="AhpC-TSA"/>
    <property type="match status" value="1"/>
</dbReference>
<sequence>DYKDQGFLILGVNVGENWSKVETFRREVDFSFPITMDSDSEIFKSYWGRGIPNSFIIEQNGLIVYVHYGEINEEQLVKVLKEIGFETP</sequence>
<reference evidence="2" key="1">
    <citation type="journal article" date="2020" name="mSystems">
        <title>Genome- and Community-Level Interaction Insights into Carbon Utilization and Element Cycling Functions of Hydrothermarchaeota in Hydrothermal Sediment.</title>
        <authorList>
            <person name="Zhou Z."/>
            <person name="Liu Y."/>
            <person name="Xu W."/>
            <person name="Pan J."/>
            <person name="Luo Z.H."/>
            <person name="Li M."/>
        </authorList>
    </citation>
    <scope>NUCLEOTIDE SEQUENCE [LARGE SCALE GENOMIC DNA]</scope>
    <source>
        <strain evidence="2">HyVt-365</strain>
    </source>
</reference>
<dbReference type="GO" id="GO:0016491">
    <property type="term" value="F:oxidoreductase activity"/>
    <property type="evidence" value="ECO:0007669"/>
    <property type="project" value="InterPro"/>
</dbReference>
<dbReference type="InterPro" id="IPR000866">
    <property type="entry name" value="AhpC/TSA"/>
</dbReference>
<feature type="domain" description="Alkyl hydroperoxide reductase subunit C/ Thiol specific antioxidant" evidence="1">
    <location>
        <begin position="2"/>
        <end position="65"/>
    </location>
</feature>
<dbReference type="GO" id="GO:0016209">
    <property type="term" value="F:antioxidant activity"/>
    <property type="evidence" value="ECO:0007669"/>
    <property type="project" value="InterPro"/>
</dbReference>
<evidence type="ECO:0000259" key="1">
    <source>
        <dbReference type="Pfam" id="PF00578"/>
    </source>
</evidence>
<evidence type="ECO:0000313" key="2">
    <source>
        <dbReference type="EMBL" id="HEB14028.1"/>
    </source>
</evidence>
<accession>A0A7C1NQI2</accession>
<dbReference type="Proteomes" id="UP000885744">
    <property type="component" value="Unassembled WGS sequence"/>
</dbReference>
<dbReference type="InterPro" id="IPR036249">
    <property type="entry name" value="Thioredoxin-like_sf"/>
</dbReference>
<dbReference type="Gene3D" id="3.40.30.10">
    <property type="entry name" value="Glutaredoxin"/>
    <property type="match status" value="1"/>
</dbReference>
<dbReference type="AlphaFoldDB" id="A0A7C1NQI2"/>
<dbReference type="EMBL" id="DRHH01000053">
    <property type="protein sequence ID" value="HEB14028.1"/>
    <property type="molecule type" value="Genomic_DNA"/>
</dbReference>
<proteinExistence type="predicted"/>
<dbReference type="PANTHER" id="PTHR42852">
    <property type="entry name" value="THIOL:DISULFIDE INTERCHANGE PROTEIN DSBE"/>
    <property type="match status" value="1"/>
</dbReference>
<protein>
    <submittedName>
        <fullName evidence="2">Redoxin domain-containing protein</fullName>
    </submittedName>
</protein>
<dbReference type="SUPFAM" id="SSF52833">
    <property type="entry name" value="Thioredoxin-like"/>
    <property type="match status" value="1"/>
</dbReference>
<dbReference type="PANTHER" id="PTHR42852:SF17">
    <property type="entry name" value="THIOREDOXIN-LIKE PROTEIN HI_1115"/>
    <property type="match status" value="1"/>
</dbReference>
<feature type="non-terminal residue" evidence="2">
    <location>
        <position position="1"/>
    </location>
</feature>
<organism evidence="2">
    <name type="scientific">candidate division WWE3 bacterium</name>
    <dbReference type="NCBI Taxonomy" id="2053526"/>
    <lineage>
        <taxon>Bacteria</taxon>
        <taxon>Katanobacteria</taxon>
    </lineage>
</organism>
<name>A0A7C1NQI2_UNCKA</name>
<dbReference type="InterPro" id="IPR050553">
    <property type="entry name" value="Thioredoxin_ResA/DsbE_sf"/>
</dbReference>
<dbReference type="CDD" id="cd02966">
    <property type="entry name" value="TlpA_like_family"/>
    <property type="match status" value="1"/>
</dbReference>
<comment type="caution">
    <text evidence="2">The sequence shown here is derived from an EMBL/GenBank/DDBJ whole genome shotgun (WGS) entry which is preliminary data.</text>
</comment>
<gene>
    <name evidence="2" type="ORF">ENI09_01310</name>
</gene>